<gene>
    <name evidence="1" type="ORF">FGO68_gene11644</name>
</gene>
<name>A0A8J8SUS0_HALGN</name>
<proteinExistence type="predicted"/>
<dbReference type="AlphaFoldDB" id="A0A8J8SUS0"/>
<dbReference type="EMBL" id="RRYP01029795">
    <property type="protein sequence ID" value="TNV71450.1"/>
    <property type="molecule type" value="Genomic_DNA"/>
</dbReference>
<keyword evidence="2" id="KW-1185">Reference proteome</keyword>
<protein>
    <submittedName>
        <fullName evidence="1">Uncharacterized protein</fullName>
    </submittedName>
</protein>
<comment type="caution">
    <text evidence="1">The sequence shown here is derived from an EMBL/GenBank/DDBJ whole genome shotgun (WGS) entry which is preliminary data.</text>
</comment>
<evidence type="ECO:0000313" key="1">
    <source>
        <dbReference type="EMBL" id="TNV71450.1"/>
    </source>
</evidence>
<evidence type="ECO:0000313" key="2">
    <source>
        <dbReference type="Proteomes" id="UP000785679"/>
    </source>
</evidence>
<accession>A0A8J8SUS0</accession>
<sequence length="88" mass="10496">MRSLEIGSWPWSALGIIESSSLRVWESRYYLFKTSCRESLQQLIYFHKLLVLVKRSRSFFAIVNPLNNWVMLQPFSCSWGCRHLVREL</sequence>
<dbReference type="Proteomes" id="UP000785679">
    <property type="component" value="Unassembled WGS sequence"/>
</dbReference>
<organism evidence="1 2">
    <name type="scientific">Halteria grandinella</name>
    <dbReference type="NCBI Taxonomy" id="5974"/>
    <lineage>
        <taxon>Eukaryota</taxon>
        <taxon>Sar</taxon>
        <taxon>Alveolata</taxon>
        <taxon>Ciliophora</taxon>
        <taxon>Intramacronucleata</taxon>
        <taxon>Spirotrichea</taxon>
        <taxon>Stichotrichia</taxon>
        <taxon>Sporadotrichida</taxon>
        <taxon>Halteriidae</taxon>
        <taxon>Halteria</taxon>
    </lineage>
</organism>
<reference evidence="1" key="1">
    <citation type="submission" date="2019-06" db="EMBL/GenBank/DDBJ databases">
        <authorList>
            <person name="Zheng W."/>
        </authorList>
    </citation>
    <scope>NUCLEOTIDE SEQUENCE</scope>
    <source>
        <strain evidence="1">QDHG01</strain>
    </source>
</reference>